<accession>A0A8S2FEE2</accession>
<evidence type="ECO:0000313" key="3">
    <source>
        <dbReference type="Proteomes" id="UP000677228"/>
    </source>
</evidence>
<gene>
    <name evidence="1" type="ORF">OVA965_LOCUS34427</name>
    <name evidence="2" type="ORF">TMI583_LOCUS35350</name>
</gene>
<sequence>LYAYFDPLGLSVLTNRDERAPVGHEIKNIYRDDHHFSQTLQQAQPSAIATSNTNDKLKKSSTKSKSLKEAVYLPYWLTQKLFLSTETRDAPLKNAFQRLLLNKFTFYFESKVTFEQKRGEL</sequence>
<feature type="non-terminal residue" evidence="1">
    <location>
        <position position="1"/>
    </location>
</feature>
<dbReference type="EMBL" id="CAJNOK010028876">
    <property type="protein sequence ID" value="CAF1440657.1"/>
    <property type="molecule type" value="Genomic_DNA"/>
</dbReference>
<dbReference type="Proteomes" id="UP000677228">
    <property type="component" value="Unassembled WGS sequence"/>
</dbReference>
<dbReference type="Proteomes" id="UP000682733">
    <property type="component" value="Unassembled WGS sequence"/>
</dbReference>
<organism evidence="1 3">
    <name type="scientific">Didymodactylos carnosus</name>
    <dbReference type="NCBI Taxonomy" id="1234261"/>
    <lineage>
        <taxon>Eukaryota</taxon>
        <taxon>Metazoa</taxon>
        <taxon>Spiralia</taxon>
        <taxon>Gnathifera</taxon>
        <taxon>Rotifera</taxon>
        <taxon>Eurotatoria</taxon>
        <taxon>Bdelloidea</taxon>
        <taxon>Philodinida</taxon>
        <taxon>Philodinidae</taxon>
        <taxon>Didymodactylos</taxon>
    </lineage>
</organism>
<name>A0A8S2FEE2_9BILA</name>
<evidence type="ECO:0000313" key="2">
    <source>
        <dbReference type="EMBL" id="CAF4237110.1"/>
    </source>
</evidence>
<dbReference type="AlphaFoldDB" id="A0A8S2FEE2"/>
<dbReference type="EMBL" id="CAJOBA010050684">
    <property type="protein sequence ID" value="CAF4237110.1"/>
    <property type="molecule type" value="Genomic_DNA"/>
</dbReference>
<feature type="non-terminal residue" evidence="1">
    <location>
        <position position="121"/>
    </location>
</feature>
<protein>
    <submittedName>
        <fullName evidence="1">Uncharacterized protein</fullName>
    </submittedName>
</protein>
<reference evidence="1" key="1">
    <citation type="submission" date="2021-02" db="EMBL/GenBank/DDBJ databases">
        <authorList>
            <person name="Nowell W R."/>
        </authorList>
    </citation>
    <scope>NUCLEOTIDE SEQUENCE</scope>
</reference>
<proteinExistence type="predicted"/>
<comment type="caution">
    <text evidence="1">The sequence shown here is derived from an EMBL/GenBank/DDBJ whole genome shotgun (WGS) entry which is preliminary data.</text>
</comment>
<evidence type="ECO:0000313" key="1">
    <source>
        <dbReference type="EMBL" id="CAF1440657.1"/>
    </source>
</evidence>